<proteinExistence type="predicted"/>
<dbReference type="PANTHER" id="PTHR10627">
    <property type="entry name" value="SCP160"/>
    <property type="match status" value="1"/>
</dbReference>
<evidence type="ECO:0000256" key="2">
    <source>
        <dbReference type="SAM" id="MobiDB-lite"/>
    </source>
</evidence>
<dbReference type="InterPro" id="IPR001660">
    <property type="entry name" value="SAM"/>
</dbReference>
<feature type="region of interest" description="Disordered" evidence="2">
    <location>
        <begin position="127"/>
        <end position="176"/>
    </location>
</feature>
<evidence type="ECO:0000313" key="5">
    <source>
        <dbReference type="Proteomes" id="UP001279734"/>
    </source>
</evidence>
<dbReference type="EMBL" id="BSYO01000003">
    <property type="protein sequence ID" value="GMH02230.1"/>
    <property type="molecule type" value="Genomic_DNA"/>
</dbReference>
<keyword evidence="1" id="KW-0677">Repeat</keyword>
<comment type="caution">
    <text evidence="4">The sequence shown here is derived from an EMBL/GenBank/DDBJ whole genome shotgun (WGS) entry which is preliminary data.</text>
</comment>
<keyword evidence="5" id="KW-1185">Reference proteome</keyword>
<protein>
    <recommendedName>
        <fullName evidence="3">SAM domain-containing protein</fullName>
    </recommendedName>
</protein>
<name>A0AAD3S0N0_NEPGR</name>
<accession>A0AAD3S0N0</accession>
<feature type="compositionally biased region" description="Basic and acidic residues" evidence="2">
    <location>
        <begin position="149"/>
        <end position="159"/>
    </location>
</feature>
<organism evidence="4 5">
    <name type="scientific">Nepenthes gracilis</name>
    <name type="common">Slender pitcher plant</name>
    <dbReference type="NCBI Taxonomy" id="150966"/>
    <lineage>
        <taxon>Eukaryota</taxon>
        <taxon>Viridiplantae</taxon>
        <taxon>Streptophyta</taxon>
        <taxon>Embryophyta</taxon>
        <taxon>Tracheophyta</taxon>
        <taxon>Spermatophyta</taxon>
        <taxon>Magnoliopsida</taxon>
        <taxon>eudicotyledons</taxon>
        <taxon>Gunneridae</taxon>
        <taxon>Pentapetalae</taxon>
        <taxon>Caryophyllales</taxon>
        <taxon>Nepenthaceae</taxon>
        <taxon>Nepenthes</taxon>
    </lineage>
</organism>
<gene>
    <name evidence="4" type="ORF">Nepgr_004069</name>
</gene>
<dbReference type="SMART" id="SM00454">
    <property type="entry name" value="SAM"/>
    <property type="match status" value="1"/>
</dbReference>
<reference evidence="4" key="1">
    <citation type="submission" date="2023-05" db="EMBL/GenBank/DDBJ databases">
        <title>Nepenthes gracilis genome sequencing.</title>
        <authorList>
            <person name="Fukushima K."/>
        </authorList>
    </citation>
    <scope>NUCLEOTIDE SEQUENCE</scope>
    <source>
        <strain evidence="4">SING2019-196</strain>
    </source>
</reference>
<feature type="domain" description="SAM" evidence="3">
    <location>
        <begin position="217"/>
        <end position="280"/>
    </location>
</feature>
<dbReference type="PROSITE" id="PS50105">
    <property type="entry name" value="SAM_DOMAIN"/>
    <property type="match status" value="1"/>
</dbReference>
<dbReference type="AlphaFoldDB" id="A0AAD3S0N0"/>
<sequence length="283" mass="31317">MADKREQPQQSPATDIGAAVKVQDSTDSLVPTLAPKRQRRPSVRLGEIGNQPASIMPTLKSWKSNSHSNKFSRLPVFTNLVYDCNHAPLSAENNNSGKLKTPKIPYNKRLRTNWTTTLSSGIVEAAEEAGGGAKERENGGGNDDDDNNEGFRDDFKAEGSESPLNLEEQQSPVHSSADAMVMWQHPYRRRSIRGRVSEAILDQPDYGGRKCGILDNDDNDGVRNWLMELGLGRYAPVFQIHEVDDQVLPFLTLEDLKDMGINAVGSRRKLCAAILKLRKSGFS</sequence>
<evidence type="ECO:0000259" key="3">
    <source>
        <dbReference type="PROSITE" id="PS50105"/>
    </source>
</evidence>
<evidence type="ECO:0000256" key="1">
    <source>
        <dbReference type="ARBA" id="ARBA00022737"/>
    </source>
</evidence>
<dbReference type="Pfam" id="PF00536">
    <property type="entry name" value="SAM_1"/>
    <property type="match status" value="1"/>
</dbReference>
<dbReference type="Gene3D" id="1.10.150.50">
    <property type="entry name" value="Transcription Factor, Ets-1"/>
    <property type="match status" value="1"/>
</dbReference>
<feature type="region of interest" description="Disordered" evidence="2">
    <location>
        <begin position="1"/>
        <end position="42"/>
    </location>
</feature>
<dbReference type="InterPro" id="IPR013761">
    <property type="entry name" value="SAM/pointed_sf"/>
</dbReference>
<dbReference type="PANTHER" id="PTHR10627:SF69">
    <property type="entry name" value="PROTEIN BICAUDAL C"/>
    <property type="match status" value="1"/>
</dbReference>
<dbReference type="Proteomes" id="UP001279734">
    <property type="component" value="Unassembled WGS sequence"/>
</dbReference>
<dbReference type="CDD" id="cd09487">
    <property type="entry name" value="SAM_superfamily"/>
    <property type="match status" value="1"/>
</dbReference>
<evidence type="ECO:0000313" key="4">
    <source>
        <dbReference type="EMBL" id="GMH02230.1"/>
    </source>
</evidence>
<dbReference type="SUPFAM" id="SSF47769">
    <property type="entry name" value="SAM/Pointed domain"/>
    <property type="match status" value="1"/>
</dbReference>